<feature type="domain" description="Cupin type-2" evidence="2">
    <location>
        <begin position="81"/>
        <end position="143"/>
    </location>
</feature>
<dbReference type="InterPro" id="IPR014710">
    <property type="entry name" value="RmlC-like_jellyroll"/>
</dbReference>
<dbReference type="STRING" id="675635.Psed_0578"/>
<dbReference type="EMBL" id="CP002593">
    <property type="protein sequence ID" value="AEA22842.1"/>
    <property type="molecule type" value="Genomic_DNA"/>
</dbReference>
<feature type="region of interest" description="Disordered" evidence="1">
    <location>
        <begin position="1"/>
        <end position="29"/>
    </location>
</feature>
<dbReference type="InterPro" id="IPR013096">
    <property type="entry name" value="Cupin_2"/>
</dbReference>
<dbReference type="Proteomes" id="UP000007809">
    <property type="component" value="Chromosome"/>
</dbReference>
<evidence type="ECO:0000256" key="1">
    <source>
        <dbReference type="SAM" id="MobiDB-lite"/>
    </source>
</evidence>
<feature type="compositionally biased region" description="Basic and acidic residues" evidence="1">
    <location>
        <begin position="7"/>
        <end position="29"/>
    </location>
</feature>
<sequence length="173" mass="17548">MSVARSAEVRSAEVRSAEVRSAEVRSAEARSAEVRSAEVRSAAVRGAVVRDGEARRTETPNAVMTTFASPTLGGAAQALWQVEMAPGASGPVHVMDAEQIWRAVAGGATVHLGGVDEGEDVPLAPGDTVVLPAGLVRRIEADPDAGFTAVVTGAGGARACVPGGEPVVPGWIS</sequence>
<evidence type="ECO:0000313" key="4">
    <source>
        <dbReference type="Proteomes" id="UP000007809"/>
    </source>
</evidence>
<dbReference type="HOGENOM" id="CLU_132093_0_0_11"/>
<dbReference type="InterPro" id="IPR011051">
    <property type="entry name" value="RmlC_Cupin_sf"/>
</dbReference>
<name>F4CS89_PSEUX</name>
<dbReference type="AlphaFoldDB" id="F4CS89"/>
<organism evidence="3 4">
    <name type="scientific">Pseudonocardia dioxanivorans (strain ATCC 55486 / DSM 44775 / JCM 13855 / CB1190)</name>
    <dbReference type="NCBI Taxonomy" id="675635"/>
    <lineage>
        <taxon>Bacteria</taxon>
        <taxon>Bacillati</taxon>
        <taxon>Actinomycetota</taxon>
        <taxon>Actinomycetes</taxon>
        <taxon>Pseudonocardiales</taxon>
        <taxon>Pseudonocardiaceae</taxon>
        <taxon>Pseudonocardia</taxon>
    </lineage>
</organism>
<dbReference type="KEGG" id="pdx:Psed_0578"/>
<keyword evidence="4" id="KW-1185">Reference proteome</keyword>
<evidence type="ECO:0000259" key="2">
    <source>
        <dbReference type="Pfam" id="PF07883"/>
    </source>
</evidence>
<dbReference type="eggNOG" id="COG1917">
    <property type="taxonomic scope" value="Bacteria"/>
</dbReference>
<dbReference type="SUPFAM" id="SSF51182">
    <property type="entry name" value="RmlC-like cupins"/>
    <property type="match status" value="1"/>
</dbReference>
<dbReference type="OrthoDB" id="5145129at2"/>
<proteinExistence type="predicted"/>
<protein>
    <submittedName>
        <fullName evidence="3">Cupin 2 conserved barrel domain protein</fullName>
    </submittedName>
</protein>
<accession>F4CS89</accession>
<dbReference type="RefSeq" id="WP_013672783.1">
    <property type="nucleotide sequence ID" value="NC_015312.1"/>
</dbReference>
<dbReference type="Gene3D" id="2.60.120.10">
    <property type="entry name" value="Jelly Rolls"/>
    <property type="match status" value="1"/>
</dbReference>
<evidence type="ECO:0000313" key="3">
    <source>
        <dbReference type="EMBL" id="AEA22842.1"/>
    </source>
</evidence>
<gene>
    <name evidence="3" type="ordered locus">Psed_0578</name>
</gene>
<dbReference type="Pfam" id="PF07883">
    <property type="entry name" value="Cupin_2"/>
    <property type="match status" value="1"/>
</dbReference>
<reference evidence="3 4" key="1">
    <citation type="journal article" date="2011" name="J. Bacteriol.">
        <title>Genome sequence of the 1,4-dioxane-degrading Pseudonocardia dioxanivorans strain CB1190.</title>
        <authorList>
            <person name="Sales C.M."/>
            <person name="Mahendra S."/>
            <person name="Grostern A."/>
            <person name="Parales R.E."/>
            <person name="Goodwin L.A."/>
            <person name="Woyke T."/>
            <person name="Nolan M."/>
            <person name="Lapidus A."/>
            <person name="Chertkov O."/>
            <person name="Ovchinnikova G."/>
            <person name="Sczyrba A."/>
            <person name="Alvarez-Cohen L."/>
        </authorList>
    </citation>
    <scope>NUCLEOTIDE SEQUENCE [LARGE SCALE GENOMIC DNA]</scope>
    <source>
        <strain evidence="4">ATCC 55486 / DSM 44775 / JCM 13855 / CB1190</strain>
    </source>
</reference>